<reference evidence="2 3" key="1">
    <citation type="submission" date="2013-02" db="EMBL/GenBank/DDBJ databases">
        <authorList>
            <person name="Fiebig A."/>
            <person name="Goeker M."/>
            <person name="Klenk H.-P.P."/>
        </authorList>
    </citation>
    <scope>NUCLEOTIDE SEQUENCE [LARGE SCALE GENOMIC DNA]</scope>
    <source>
        <strain evidence="2 3">DSM 19309</strain>
    </source>
</reference>
<dbReference type="Pfam" id="PF13408">
    <property type="entry name" value="Zn_ribbon_recom"/>
    <property type="match status" value="1"/>
</dbReference>
<dbReference type="Proteomes" id="UP000019666">
    <property type="component" value="Unassembled WGS sequence"/>
</dbReference>
<dbReference type="STRING" id="442562.Rumeso_02871"/>
<dbReference type="EMBL" id="AOSK01000075">
    <property type="protein sequence ID" value="EYD75525.1"/>
    <property type="molecule type" value="Genomic_DNA"/>
</dbReference>
<protein>
    <submittedName>
        <fullName evidence="2">Site-specific recombinase and resolvase superfamily</fullName>
    </submittedName>
</protein>
<dbReference type="RefSeq" id="WP_211262779.1">
    <property type="nucleotide sequence ID" value="NZ_KK088554.1"/>
</dbReference>
<keyword evidence="3" id="KW-1185">Reference proteome</keyword>
<sequence>MTNPLNKAHRAKFLLARFLTCGCCGGGYTVVGKDRYGCFTHRSKGTSVCGNGKTVSRFKLEERVLRRVRRGLLTPELAQAFAAEVGRLLAAHEAEAEAQTSDLAPALAEVERRIESLLDQIEDDPRPLLLDRLTRREAERDEIWARIAAHRPRSVAPTPEDSCSLRATAWPTWDFVQKLRCSP</sequence>
<evidence type="ECO:0000259" key="1">
    <source>
        <dbReference type="Pfam" id="PF13408"/>
    </source>
</evidence>
<accession>A0A017HMJ1</accession>
<organism evidence="2 3">
    <name type="scientific">Rubellimicrobium mesophilum DSM 19309</name>
    <dbReference type="NCBI Taxonomy" id="442562"/>
    <lineage>
        <taxon>Bacteria</taxon>
        <taxon>Pseudomonadati</taxon>
        <taxon>Pseudomonadota</taxon>
        <taxon>Alphaproteobacteria</taxon>
        <taxon>Rhodobacterales</taxon>
        <taxon>Roseobacteraceae</taxon>
        <taxon>Rubellimicrobium</taxon>
    </lineage>
</organism>
<dbReference type="HOGENOM" id="CLU_1474148_0_0_5"/>
<name>A0A017HMJ1_9RHOB</name>
<evidence type="ECO:0000313" key="2">
    <source>
        <dbReference type="EMBL" id="EYD75525.1"/>
    </source>
</evidence>
<proteinExistence type="predicted"/>
<evidence type="ECO:0000313" key="3">
    <source>
        <dbReference type="Proteomes" id="UP000019666"/>
    </source>
</evidence>
<dbReference type="InterPro" id="IPR025827">
    <property type="entry name" value="Zn_ribbon_recom_dom"/>
</dbReference>
<dbReference type="AlphaFoldDB" id="A0A017HMJ1"/>
<gene>
    <name evidence="2" type="ORF">Rumeso_02871</name>
</gene>
<feature type="domain" description="Recombinase zinc beta ribbon" evidence="1">
    <location>
        <begin position="14"/>
        <end position="69"/>
    </location>
</feature>
<comment type="caution">
    <text evidence="2">The sequence shown here is derived from an EMBL/GenBank/DDBJ whole genome shotgun (WGS) entry which is preliminary data.</text>
</comment>